<feature type="signal peptide" evidence="7">
    <location>
        <begin position="1"/>
        <end position="27"/>
    </location>
</feature>
<keyword evidence="6" id="KW-0482">Metalloprotease</keyword>
<name>A0A5C5X5A7_9PLAN</name>
<evidence type="ECO:0000256" key="3">
    <source>
        <dbReference type="ARBA" id="ARBA00022723"/>
    </source>
</evidence>
<dbReference type="PANTHER" id="PTHR22726:SF1">
    <property type="entry name" value="METALLOENDOPEPTIDASE OMA1, MITOCHONDRIAL"/>
    <property type="match status" value="1"/>
</dbReference>
<keyword evidence="2" id="KW-0645">Protease</keyword>
<dbReference type="Proteomes" id="UP000317243">
    <property type="component" value="Unassembled WGS sequence"/>
</dbReference>
<gene>
    <name evidence="9" type="ORF">KOR42_08720</name>
</gene>
<organism evidence="9 10">
    <name type="scientific">Thalassoglobus neptunius</name>
    <dbReference type="NCBI Taxonomy" id="1938619"/>
    <lineage>
        <taxon>Bacteria</taxon>
        <taxon>Pseudomonadati</taxon>
        <taxon>Planctomycetota</taxon>
        <taxon>Planctomycetia</taxon>
        <taxon>Planctomycetales</taxon>
        <taxon>Planctomycetaceae</taxon>
        <taxon>Thalassoglobus</taxon>
    </lineage>
</organism>
<dbReference type="InterPro" id="IPR001915">
    <property type="entry name" value="Peptidase_M48"/>
</dbReference>
<evidence type="ECO:0000256" key="5">
    <source>
        <dbReference type="ARBA" id="ARBA00022833"/>
    </source>
</evidence>
<evidence type="ECO:0000256" key="4">
    <source>
        <dbReference type="ARBA" id="ARBA00022801"/>
    </source>
</evidence>
<dbReference type="OrthoDB" id="7338723at2"/>
<evidence type="ECO:0000313" key="9">
    <source>
        <dbReference type="EMBL" id="TWT57511.1"/>
    </source>
</evidence>
<dbReference type="GO" id="GO:0051603">
    <property type="term" value="P:proteolysis involved in protein catabolic process"/>
    <property type="evidence" value="ECO:0007669"/>
    <property type="project" value="TreeGrafter"/>
</dbReference>
<evidence type="ECO:0000256" key="2">
    <source>
        <dbReference type="ARBA" id="ARBA00022670"/>
    </source>
</evidence>
<sequence precursor="true">MFRIRSMKLIACCAALVFSLGERAAHAEVTERHEKVVNEVFQRLLAVMETPDGWEVWPPEVTVVDKGFANAFAGFRTEDGVDVPYVEITVTTVEEIADYDPDTLAFTLGHELGHLFFDHNHQSVEFREKFGDKLQTIRLACNREQELEADLFGMQLAFKAGYSRQGLIKDLHAWRENTTPYCRFEGLSVNHPTWEDRATFLFDDERQKSLWRSLSSFQTGVMFLENQHHLHAQVCFENVTVEFPECYEAWANLGYSLLMQYCDGLDAEDLKNFNIGHLVVGGFYRRPGSLEPTVRGVDPDLWFEAVGAFREALRLKERLGLKDDLLMVKANLAVAYLIHPAGKDVGQAEQWFDEVFTALRNNPEDSQLDPLVHASILINSGSARGFDSDLVVQTLGLLAEAKTKRGNDLVAEALETALQFNQARALTTSGDPANQLTALALFEKYLDGMTSASSWWPIAYEQYVQLSEAVGKAPKKESEFKQLGIKDWRPITAVELADGKTIGLSQPLNEVLKTLGPADVEIPVIEGKNIKYYKYEDLGITILATREVLAVILDSEKAPAVKIQRPGLGGDDATLEMGMNRGVLEGLLGSDWDVEITNLFQLDELHQLYRDLGLAVQFEDGVVSELVISVVPLK</sequence>
<dbReference type="GO" id="GO:0046872">
    <property type="term" value="F:metal ion binding"/>
    <property type="evidence" value="ECO:0007669"/>
    <property type="project" value="UniProtKB-KW"/>
</dbReference>
<keyword evidence="3" id="KW-0479">Metal-binding</keyword>
<keyword evidence="10" id="KW-1185">Reference proteome</keyword>
<dbReference type="EMBL" id="SIHI01000001">
    <property type="protein sequence ID" value="TWT57511.1"/>
    <property type="molecule type" value="Genomic_DNA"/>
</dbReference>
<evidence type="ECO:0000313" key="10">
    <source>
        <dbReference type="Proteomes" id="UP000317243"/>
    </source>
</evidence>
<dbReference type="GO" id="GO:0004222">
    <property type="term" value="F:metalloendopeptidase activity"/>
    <property type="evidence" value="ECO:0007669"/>
    <property type="project" value="InterPro"/>
</dbReference>
<evidence type="ECO:0000256" key="1">
    <source>
        <dbReference type="ARBA" id="ARBA00001947"/>
    </source>
</evidence>
<keyword evidence="7" id="KW-0732">Signal</keyword>
<feature type="chain" id="PRO_5022722628" evidence="7">
    <location>
        <begin position="28"/>
        <end position="634"/>
    </location>
</feature>
<dbReference type="InterPro" id="IPR011990">
    <property type="entry name" value="TPR-like_helical_dom_sf"/>
</dbReference>
<comment type="caution">
    <text evidence="9">The sequence shown here is derived from an EMBL/GenBank/DDBJ whole genome shotgun (WGS) entry which is preliminary data.</text>
</comment>
<comment type="cofactor">
    <cofactor evidence="1">
        <name>Zn(2+)</name>
        <dbReference type="ChEBI" id="CHEBI:29105"/>
    </cofactor>
</comment>
<feature type="domain" description="Peptidase M48" evidence="8">
    <location>
        <begin position="34"/>
        <end position="125"/>
    </location>
</feature>
<protein>
    <submittedName>
        <fullName evidence="9">Peptidase family M48</fullName>
    </submittedName>
</protein>
<dbReference type="PANTHER" id="PTHR22726">
    <property type="entry name" value="METALLOENDOPEPTIDASE OMA1"/>
    <property type="match status" value="1"/>
</dbReference>
<evidence type="ECO:0000256" key="7">
    <source>
        <dbReference type="SAM" id="SignalP"/>
    </source>
</evidence>
<proteinExistence type="predicted"/>
<dbReference type="Pfam" id="PF01435">
    <property type="entry name" value="Peptidase_M48"/>
    <property type="match status" value="1"/>
</dbReference>
<dbReference type="GO" id="GO:0016020">
    <property type="term" value="C:membrane"/>
    <property type="evidence" value="ECO:0007669"/>
    <property type="project" value="TreeGrafter"/>
</dbReference>
<reference evidence="9 10" key="1">
    <citation type="submission" date="2019-02" db="EMBL/GenBank/DDBJ databases">
        <title>Deep-cultivation of Planctomycetes and their phenomic and genomic characterization uncovers novel biology.</title>
        <authorList>
            <person name="Wiegand S."/>
            <person name="Jogler M."/>
            <person name="Boedeker C."/>
            <person name="Pinto D."/>
            <person name="Vollmers J."/>
            <person name="Rivas-Marin E."/>
            <person name="Kohn T."/>
            <person name="Peeters S.H."/>
            <person name="Heuer A."/>
            <person name="Rast P."/>
            <person name="Oberbeckmann S."/>
            <person name="Bunk B."/>
            <person name="Jeske O."/>
            <person name="Meyerdierks A."/>
            <person name="Storesund J.E."/>
            <person name="Kallscheuer N."/>
            <person name="Luecker S."/>
            <person name="Lage O.M."/>
            <person name="Pohl T."/>
            <person name="Merkel B.J."/>
            <person name="Hornburger P."/>
            <person name="Mueller R.-W."/>
            <person name="Bruemmer F."/>
            <person name="Labrenz M."/>
            <person name="Spormann A.M."/>
            <person name="Op Den Camp H."/>
            <person name="Overmann J."/>
            <person name="Amann R."/>
            <person name="Jetten M.S.M."/>
            <person name="Mascher T."/>
            <person name="Medema M.H."/>
            <person name="Devos D.P."/>
            <person name="Kaster A.-K."/>
            <person name="Ovreas L."/>
            <person name="Rohde M."/>
            <person name="Galperin M.Y."/>
            <person name="Jogler C."/>
        </authorList>
    </citation>
    <scope>NUCLEOTIDE SEQUENCE [LARGE SCALE GENOMIC DNA]</scope>
    <source>
        <strain evidence="9 10">KOR42</strain>
    </source>
</reference>
<keyword evidence="4" id="KW-0378">Hydrolase</keyword>
<evidence type="ECO:0000259" key="8">
    <source>
        <dbReference type="Pfam" id="PF01435"/>
    </source>
</evidence>
<dbReference type="InterPro" id="IPR051156">
    <property type="entry name" value="Mito/Outer_Membr_Metalloprot"/>
</dbReference>
<keyword evidence="5" id="KW-0862">Zinc</keyword>
<evidence type="ECO:0000256" key="6">
    <source>
        <dbReference type="ARBA" id="ARBA00023049"/>
    </source>
</evidence>
<dbReference type="RefSeq" id="WP_146507340.1">
    <property type="nucleotide sequence ID" value="NZ_SIHI01000001.1"/>
</dbReference>
<accession>A0A5C5X5A7</accession>
<dbReference type="AlphaFoldDB" id="A0A5C5X5A7"/>
<dbReference type="Gene3D" id="1.25.40.10">
    <property type="entry name" value="Tetratricopeptide repeat domain"/>
    <property type="match status" value="1"/>
</dbReference>